<dbReference type="Gene3D" id="2.60.120.260">
    <property type="entry name" value="Galactose-binding domain-like"/>
    <property type="match status" value="1"/>
</dbReference>
<keyword evidence="2" id="KW-1185">Reference proteome</keyword>
<evidence type="ECO:0008006" key="3">
    <source>
        <dbReference type="Google" id="ProtNLM"/>
    </source>
</evidence>
<proteinExistence type="predicted"/>
<organism evidence="1 2">
    <name type="scientific">Oleiharenicola lentus</name>
    <dbReference type="NCBI Taxonomy" id="2508720"/>
    <lineage>
        <taxon>Bacteria</taxon>
        <taxon>Pseudomonadati</taxon>
        <taxon>Verrucomicrobiota</taxon>
        <taxon>Opitutia</taxon>
        <taxon>Opitutales</taxon>
        <taxon>Opitutaceae</taxon>
        <taxon>Oleiharenicola</taxon>
    </lineage>
</organism>
<protein>
    <recommendedName>
        <fullName evidence="3">Gylcosyl hydrolase 115 C-terminal domain-containing protein</fullName>
    </recommendedName>
</protein>
<sequence>MKICFAPIALSLACIVSTDAQSVRSDRPRVVPDAIVARETGGFVVVEAEHFFAQTHTEKRAWHITDAGTTPSVGRDIDPPNFATASGGASIEVLPDEGNDGTPPVPGLSIANEPGAMAVVSWRVHFKTPGRYFIWSRAFGTDGDDNTLHYGIDGTWPDSSARSHTFGGKKWQWANRHRQHKGKLFFEITSPAVHVITASMREDGCELDQFVLTTDETWTPPADHAPVAARVPTERDGLLVIEAEDLLPSSGWELQQDANGHTGAGYIAWTLPHQGRPAGEGVLRLDFRITTPGDYQFLWRSRLPDHANRPDTRDPDGNDTWLRFLSGTDVPGQAVLGTDWRKIALFGHPAGWSWSTHADPGKPHPDTPVCRRLEAGMHTLELSGRSQGHMLDRLVLRRTTGAPINTNAGDNSALVSLPSSTIY</sequence>
<dbReference type="OrthoDB" id="266054at2"/>
<name>A0A4Q1CBG1_9BACT</name>
<gene>
    <name evidence="1" type="ORF">ESB00_10835</name>
</gene>
<reference evidence="1 2" key="1">
    <citation type="submission" date="2019-01" db="EMBL/GenBank/DDBJ databases">
        <title>Lacunisphaera sp. strain TWA-58.</title>
        <authorList>
            <person name="Chen W.-M."/>
        </authorList>
    </citation>
    <scope>NUCLEOTIDE SEQUENCE [LARGE SCALE GENOMIC DNA]</scope>
    <source>
        <strain evidence="1 2">TWA-58</strain>
    </source>
</reference>
<dbReference type="Proteomes" id="UP000290218">
    <property type="component" value="Unassembled WGS sequence"/>
</dbReference>
<dbReference type="RefSeq" id="WP_129047706.1">
    <property type="nucleotide sequence ID" value="NZ_SDHX01000001.1"/>
</dbReference>
<accession>A0A4Q1CBG1</accession>
<dbReference type="Gene3D" id="2.60.120.1620">
    <property type="match status" value="1"/>
</dbReference>
<comment type="caution">
    <text evidence="1">The sequence shown here is derived from an EMBL/GenBank/DDBJ whole genome shotgun (WGS) entry which is preliminary data.</text>
</comment>
<evidence type="ECO:0000313" key="1">
    <source>
        <dbReference type="EMBL" id="RXK56338.1"/>
    </source>
</evidence>
<dbReference type="EMBL" id="SDHX01000001">
    <property type="protein sequence ID" value="RXK56338.1"/>
    <property type="molecule type" value="Genomic_DNA"/>
</dbReference>
<evidence type="ECO:0000313" key="2">
    <source>
        <dbReference type="Proteomes" id="UP000290218"/>
    </source>
</evidence>
<dbReference type="AlphaFoldDB" id="A0A4Q1CBG1"/>